<name>A0A4Y2JNX6_ARAVE</name>
<dbReference type="AlphaFoldDB" id="A0A4Y2JNX6"/>
<keyword evidence="2" id="KW-1185">Reference proteome</keyword>
<evidence type="ECO:0000313" key="1">
    <source>
        <dbReference type="EMBL" id="GBM91032.1"/>
    </source>
</evidence>
<protein>
    <submittedName>
        <fullName evidence="1">Uncharacterized protein</fullName>
    </submittedName>
</protein>
<evidence type="ECO:0000313" key="2">
    <source>
        <dbReference type="Proteomes" id="UP000499080"/>
    </source>
</evidence>
<proteinExistence type="predicted"/>
<gene>
    <name evidence="1" type="ORF">AVEN_190149_1</name>
</gene>
<comment type="caution">
    <text evidence="1">The sequence shown here is derived from an EMBL/GenBank/DDBJ whole genome shotgun (WGS) entry which is preliminary data.</text>
</comment>
<organism evidence="1 2">
    <name type="scientific">Araneus ventricosus</name>
    <name type="common">Orbweaver spider</name>
    <name type="synonym">Epeira ventricosa</name>
    <dbReference type="NCBI Taxonomy" id="182803"/>
    <lineage>
        <taxon>Eukaryota</taxon>
        <taxon>Metazoa</taxon>
        <taxon>Ecdysozoa</taxon>
        <taxon>Arthropoda</taxon>
        <taxon>Chelicerata</taxon>
        <taxon>Arachnida</taxon>
        <taxon>Araneae</taxon>
        <taxon>Araneomorphae</taxon>
        <taxon>Entelegynae</taxon>
        <taxon>Araneoidea</taxon>
        <taxon>Araneidae</taxon>
        <taxon>Araneus</taxon>
    </lineage>
</organism>
<dbReference type="Proteomes" id="UP000499080">
    <property type="component" value="Unassembled WGS sequence"/>
</dbReference>
<dbReference type="EMBL" id="BGPR01003668">
    <property type="protein sequence ID" value="GBM91032.1"/>
    <property type="molecule type" value="Genomic_DNA"/>
</dbReference>
<accession>A0A4Y2JNX6</accession>
<reference evidence="1 2" key="1">
    <citation type="journal article" date="2019" name="Sci. Rep.">
        <title>Orb-weaving spider Araneus ventricosus genome elucidates the spidroin gene catalogue.</title>
        <authorList>
            <person name="Kono N."/>
            <person name="Nakamura H."/>
            <person name="Ohtoshi R."/>
            <person name="Moran D.A.P."/>
            <person name="Shinohara A."/>
            <person name="Yoshida Y."/>
            <person name="Fujiwara M."/>
            <person name="Mori M."/>
            <person name="Tomita M."/>
            <person name="Arakawa K."/>
        </authorList>
    </citation>
    <scope>NUCLEOTIDE SEQUENCE [LARGE SCALE GENOMIC DNA]</scope>
</reference>
<sequence>MERENLRPESSSERFCSVPRQRELLVLLKCCSPGYREKIKIVRGDRVAFATLQASFLGADCKILHTITRLDQWDPFSTRNSAAAKPMRNRLLTSMECESASAKPLSFIPEIMNDTRNDLDGSRRMGGYDVIIFTRRNGQPSKIDFRELVFERQ</sequence>